<accession>A0A939EDL2</accession>
<gene>
    <name evidence="8" type="ORF">JF539_10530</name>
</gene>
<dbReference type="EC" id="6.3.4.15" evidence="5"/>
<evidence type="ECO:0000256" key="1">
    <source>
        <dbReference type="ARBA" id="ARBA00022598"/>
    </source>
</evidence>
<dbReference type="Proteomes" id="UP000664096">
    <property type="component" value="Unassembled WGS sequence"/>
</dbReference>
<comment type="caution">
    <text evidence="8">The sequence shown here is derived from an EMBL/GenBank/DDBJ whole genome shotgun (WGS) entry which is preliminary data.</text>
</comment>
<dbReference type="InterPro" id="IPR045864">
    <property type="entry name" value="aa-tRNA-synth_II/BPL/LPL"/>
</dbReference>
<evidence type="ECO:0000256" key="6">
    <source>
        <dbReference type="ARBA" id="ARBA00047846"/>
    </source>
</evidence>
<evidence type="ECO:0000313" key="8">
    <source>
        <dbReference type="EMBL" id="MBN9670774.1"/>
    </source>
</evidence>
<dbReference type="RefSeq" id="WP_207140323.1">
    <property type="nucleotide sequence ID" value="NZ_JAEKJZ010000001.1"/>
</dbReference>
<dbReference type="InterPro" id="IPR008988">
    <property type="entry name" value="Transcriptional_repressor_C"/>
</dbReference>
<dbReference type="SUPFAM" id="SSF55681">
    <property type="entry name" value="Class II aaRS and biotin synthetases"/>
    <property type="match status" value="1"/>
</dbReference>
<evidence type="ECO:0000259" key="7">
    <source>
        <dbReference type="PROSITE" id="PS51733"/>
    </source>
</evidence>
<dbReference type="GO" id="GO:0004077">
    <property type="term" value="F:biotin--[biotin carboxyl-carrier protein] ligase activity"/>
    <property type="evidence" value="ECO:0007669"/>
    <property type="project" value="UniProtKB-EC"/>
</dbReference>
<dbReference type="AlphaFoldDB" id="A0A939EDL2"/>
<keyword evidence="3" id="KW-0067">ATP-binding</keyword>
<evidence type="ECO:0000256" key="2">
    <source>
        <dbReference type="ARBA" id="ARBA00022741"/>
    </source>
</evidence>
<reference evidence="8" key="1">
    <citation type="submission" date="2020-12" db="EMBL/GenBank/DDBJ databases">
        <title>Oil enriched cultivation method for isolating marine PHA-producing bacteria.</title>
        <authorList>
            <person name="Zheng W."/>
            <person name="Yu S."/>
            <person name="Huang Y."/>
        </authorList>
    </citation>
    <scope>NUCLEOTIDE SEQUENCE</scope>
    <source>
        <strain evidence="8">SY-2-12</strain>
    </source>
</reference>
<evidence type="ECO:0000256" key="4">
    <source>
        <dbReference type="ARBA" id="ARBA00023267"/>
    </source>
</evidence>
<comment type="catalytic activity">
    <reaction evidence="6">
        <text>biotin + L-lysyl-[protein] + ATP = N(6)-biotinyl-L-lysyl-[protein] + AMP + diphosphate + H(+)</text>
        <dbReference type="Rhea" id="RHEA:11756"/>
        <dbReference type="Rhea" id="RHEA-COMP:9752"/>
        <dbReference type="Rhea" id="RHEA-COMP:10505"/>
        <dbReference type="ChEBI" id="CHEBI:15378"/>
        <dbReference type="ChEBI" id="CHEBI:29969"/>
        <dbReference type="ChEBI" id="CHEBI:30616"/>
        <dbReference type="ChEBI" id="CHEBI:33019"/>
        <dbReference type="ChEBI" id="CHEBI:57586"/>
        <dbReference type="ChEBI" id="CHEBI:83144"/>
        <dbReference type="ChEBI" id="CHEBI:456215"/>
        <dbReference type="EC" id="6.3.4.15"/>
    </reaction>
</comment>
<dbReference type="Gene3D" id="2.30.30.100">
    <property type="match status" value="1"/>
</dbReference>
<dbReference type="NCBIfam" id="TIGR00121">
    <property type="entry name" value="birA_ligase"/>
    <property type="match status" value="1"/>
</dbReference>
<dbReference type="PANTHER" id="PTHR12835">
    <property type="entry name" value="BIOTIN PROTEIN LIGASE"/>
    <property type="match status" value="1"/>
</dbReference>
<proteinExistence type="predicted"/>
<dbReference type="EMBL" id="JAEKJZ010000001">
    <property type="protein sequence ID" value="MBN9670774.1"/>
    <property type="molecule type" value="Genomic_DNA"/>
</dbReference>
<protein>
    <recommendedName>
        <fullName evidence="5">biotin--[biotin carboxyl-carrier protein] ligase</fullName>
        <ecNumber evidence="5">6.3.4.15</ecNumber>
    </recommendedName>
</protein>
<dbReference type="CDD" id="cd16442">
    <property type="entry name" value="BPL"/>
    <property type="match status" value="1"/>
</dbReference>
<sequence length="257" mass="27784">MTQSNSECPAPGAPDFRYEAHENVGSTNSLCFERARSGHPGRLWIRADVQTSGRGRRGREWSSPAGNMFASLLLVDPEPADRIGELPLVAAVALAEAVDKAAGTLQLVKLKWPNDLLIEGAKLSGILLESETLAGDRQAVVLGFGVNCVSHPPLSLYQATDLRSLGYQVSAESLFGSLSAVLAEKLAVWRQPEGFRSIRKDWLGRAAHLGKEITVRSAQQEITGTFADLDERGHLVIQQADGRQRTIYAGDVFLPGV</sequence>
<dbReference type="SUPFAM" id="SSF50037">
    <property type="entry name" value="C-terminal domain of transcriptional repressors"/>
    <property type="match status" value="1"/>
</dbReference>
<dbReference type="InterPro" id="IPR004143">
    <property type="entry name" value="BPL_LPL_catalytic"/>
</dbReference>
<dbReference type="InterPro" id="IPR004408">
    <property type="entry name" value="Biotin_CoA_COase_ligase"/>
</dbReference>
<evidence type="ECO:0000256" key="5">
    <source>
        <dbReference type="ARBA" id="ARBA00024227"/>
    </source>
</evidence>
<dbReference type="Gene3D" id="3.30.930.10">
    <property type="entry name" value="Bira Bifunctional Protein, Domain 2"/>
    <property type="match status" value="1"/>
</dbReference>
<dbReference type="GO" id="GO:0005524">
    <property type="term" value="F:ATP binding"/>
    <property type="evidence" value="ECO:0007669"/>
    <property type="project" value="UniProtKB-KW"/>
</dbReference>
<name>A0A939EDL2_9HYPH</name>
<dbReference type="GO" id="GO:0005737">
    <property type="term" value="C:cytoplasm"/>
    <property type="evidence" value="ECO:0007669"/>
    <property type="project" value="TreeGrafter"/>
</dbReference>
<dbReference type="Pfam" id="PF02237">
    <property type="entry name" value="BPL_C"/>
    <property type="match status" value="1"/>
</dbReference>
<organism evidence="8 9">
    <name type="scientific">Roseibium aggregatum</name>
    <dbReference type="NCBI Taxonomy" id="187304"/>
    <lineage>
        <taxon>Bacteria</taxon>
        <taxon>Pseudomonadati</taxon>
        <taxon>Pseudomonadota</taxon>
        <taxon>Alphaproteobacteria</taxon>
        <taxon>Hyphomicrobiales</taxon>
        <taxon>Stappiaceae</taxon>
        <taxon>Roseibium</taxon>
    </lineage>
</organism>
<evidence type="ECO:0000256" key="3">
    <source>
        <dbReference type="ARBA" id="ARBA00022840"/>
    </source>
</evidence>
<dbReference type="PANTHER" id="PTHR12835:SF5">
    <property type="entry name" value="BIOTIN--PROTEIN LIGASE"/>
    <property type="match status" value="1"/>
</dbReference>
<evidence type="ECO:0000313" key="9">
    <source>
        <dbReference type="Proteomes" id="UP000664096"/>
    </source>
</evidence>
<dbReference type="Pfam" id="PF03099">
    <property type="entry name" value="BPL_LplA_LipB"/>
    <property type="match status" value="1"/>
</dbReference>
<dbReference type="PROSITE" id="PS51733">
    <property type="entry name" value="BPL_LPL_CATALYTIC"/>
    <property type="match status" value="1"/>
</dbReference>
<keyword evidence="2" id="KW-0547">Nucleotide-binding</keyword>
<keyword evidence="4" id="KW-0092">Biotin</keyword>
<dbReference type="InterPro" id="IPR003142">
    <property type="entry name" value="BPL_C"/>
</dbReference>
<feature type="domain" description="BPL/LPL catalytic" evidence="7">
    <location>
        <begin position="17"/>
        <end position="190"/>
    </location>
</feature>
<keyword evidence="1 8" id="KW-0436">Ligase</keyword>